<dbReference type="RefSeq" id="WP_157340232.1">
    <property type="nucleotide sequence ID" value="NZ_WSEK01000004.1"/>
</dbReference>
<dbReference type="AlphaFoldDB" id="A0A6L6XNJ3"/>
<accession>A0A6L6XNJ3</accession>
<sequence length="229" mass="23002">MTDAPLDRSERAAIIRDSLGVGIATGAYGVSFGAVSVSAGLSVAQTCALSLLVFTGASQFALVGVVAAGGAPLSGALTALLLGTRNTLYGLRMAPLLRFTGWRRIGAAQVLIDESTAMGVTRETTAAARLGFLTTGVSIFVLWNLFTAVGAVAGNEIGDPRTYGLDAAVGAAFLALLWPRLRSRRNQLVAAAAAVVALATVPIVPAGVPVLAAAAVALLAGVLTTGESP</sequence>
<keyword evidence="4" id="KW-1003">Cell membrane</keyword>
<dbReference type="GO" id="GO:0005886">
    <property type="term" value="C:plasma membrane"/>
    <property type="evidence" value="ECO:0007669"/>
    <property type="project" value="UniProtKB-SubCell"/>
</dbReference>
<reference evidence="9 10" key="1">
    <citation type="submission" date="2019-12" db="EMBL/GenBank/DDBJ databases">
        <authorList>
            <person name="Huq M.A."/>
        </authorList>
    </citation>
    <scope>NUCLEOTIDE SEQUENCE [LARGE SCALE GENOMIC DNA]</scope>
    <source>
        <strain evidence="9 10">MAH-18</strain>
    </source>
</reference>
<dbReference type="PANTHER" id="PTHR34979:SF1">
    <property type="entry name" value="INNER MEMBRANE PROTEIN YGAZ"/>
    <property type="match status" value="1"/>
</dbReference>
<evidence type="ECO:0000256" key="2">
    <source>
        <dbReference type="ARBA" id="ARBA00010735"/>
    </source>
</evidence>
<keyword evidence="5 8" id="KW-0812">Transmembrane</keyword>
<comment type="similarity">
    <text evidence="2">Belongs to the AzlC family.</text>
</comment>
<feature type="transmembrane region" description="Helical" evidence="8">
    <location>
        <begin position="21"/>
        <end position="54"/>
    </location>
</feature>
<dbReference type="Proteomes" id="UP000473525">
    <property type="component" value="Unassembled WGS sequence"/>
</dbReference>
<evidence type="ECO:0000256" key="1">
    <source>
        <dbReference type="ARBA" id="ARBA00004651"/>
    </source>
</evidence>
<organism evidence="9 10">
    <name type="scientific">Nocardioides agri</name>
    <dbReference type="NCBI Taxonomy" id="2682843"/>
    <lineage>
        <taxon>Bacteria</taxon>
        <taxon>Bacillati</taxon>
        <taxon>Actinomycetota</taxon>
        <taxon>Actinomycetes</taxon>
        <taxon>Propionibacteriales</taxon>
        <taxon>Nocardioidaceae</taxon>
        <taxon>Nocardioides</taxon>
    </lineage>
</organism>
<comment type="caution">
    <text evidence="9">The sequence shown here is derived from an EMBL/GenBank/DDBJ whole genome shotgun (WGS) entry which is preliminary data.</text>
</comment>
<evidence type="ECO:0000313" key="9">
    <source>
        <dbReference type="EMBL" id="MVQ48166.1"/>
    </source>
</evidence>
<evidence type="ECO:0000256" key="4">
    <source>
        <dbReference type="ARBA" id="ARBA00022475"/>
    </source>
</evidence>
<dbReference type="Pfam" id="PF03591">
    <property type="entry name" value="AzlC"/>
    <property type="match status" value="1"/>
</dbReference>
<keyword evidence="7 8" id="KW-0472">Membrane</keyword>
<feature type="transmembrane region" description="Helical" evidence="8">
    <location>
        <begin position="60"/>
        <end position="83"/>
    </location>
</feature>
<feature type="transmembrane region" description="Helical" evidence="8">
    <location>
        <begin position="190"/>
        <end position="223"/>
    </location>
</feature>
<evidence type="ECO:0000256" key="6">
    <source>
        <dbReference type="ARBA" id="ARBA00022989"/>
    </source>
</evidence>
<feature type="transmembrane region" description="Helical" evidence="8">
    <location>
        <begin position="130"/>
        <end position="154"/>
    </location>
</feature>
<evidence type="ECO:0000256" key="5">
    <source>
        <dbReference type="ARBA" id="ARBA00022692"/>
    </source>
</evidence>
<gene>
    <name evidence="9" type="ORF">GON03_03160</name>
</gene>
<keyword evidence="6 8" id="KW-1133">Transmembrane helix</keyword>
<dbReference type="PANTHER" id="PTHR34979">
    <property type="entry name" value="INNER MEMBRANE PROTEIN YGAZ"/>
    <property type="match status" value="1"/>
</dbReference>
<keyword evidence="3" id="KW-0813">Transport</keyword>
<evidence type="ECO:0000256" key="8">
    <source>
        <dbReference type="SAM" id="Phobius"/>
    </source>
</evidence>
<proteinExistence type="inferred from homology"/>
<dbReference type="InterPro" id="IPR011606">
    <property type="entry name" value="Brnchd-chn_aa_trnsp_permease"/>
</dbReference>
<feature type="transmembrane region" description="Helical" evidence="8">
    <location>
        <begin position="160"/>
        <end position="178"/>
    </location>
</feature>
<comment type="subcellular location">
    <subcellularLocation>
        <location evidence="1">Cell membrane</location>
        <topology evidence="1">Multi-pass membrane protein</topology>
    </subcellularLocation>
</comment>
<evidence type="ECO:0000313" key="10">
    <source>
        <dbReference type="Proteomes" id="UP000473525"/>
    </source>
</evidence>
<dbReference type="GO" id="GO:1903785">
    <property type="term" value="P:L-valine transmembrane transport"/>
    <property type="evidence" value="ECO:0007669"/>
    <property type="project" value="TreeGrafter"/>
</dbReference>
<dbReference type="EMBL" id="WSEK01000004">
    <property type="protein sequence ID" value="MVQ48166.1"/>
    <property type="molecule type" value="Genomic_DNA"/>
</dbReference>
<protein>
    <submittedName>
        <fullName evidence="9">Branched-chain amino acid ABC transporter permease</fullName>
    </submittedName>
</protein>
<evidence type="ECO:0000256" key="3">
    <source>
        <dbReference type="ARBA" id="ARBA00022448"/>
    </source>
</evidence>
<keyword evidence="10" id="KW-1185">Reference proteome</keyword>
<evidence type="ECO:0000256" key="7">
    <source>
        <dbReference type="ARBA" id="ARBA00023136"/>
    </source>
</evidence>
<name>A0A6L6XNJ3_9ACTN</name>